<dbReference type="Gene3D" id="2.102.10.10">
    <property type="entry name" value="Rieske [2Fe-2S] iron-sulphur domain"/>
    <property type="match status" value="1"/>
</dbReference>
<evidence type="ECO:0000256" key="3">
    <source>
        <dbReference type="ARBA" id="ARBA00023004"/>
    </source>
</evidence>
<proteinExistence type="predicted"/>
<dbReference type="GO" id="GO:0016020">
    <property type="term" value="C:membrane"/>
    <property type="evidence" value="ECO:0007669"/>
    <property type="project" value="InterPro"/>
</dbReference>
<keyword evidence="1" id="KW-0001">2Fe-2S</keyword>
<keyword evidence="8" id="KW-1185">Reference proteome</keyword>
<evidence type="ECO:0000256" key="1">
    <source>
        <dbReference type="ARBA" id="ARBA00022714"/>
    </source>
</evidence>
<dbReference type="Pfam" id="PF00355">
    <property type="entry name" value="Rieske"/>
    <property type="match status" value="1"/>
</dbReference>
<dbReference type="PANTHER" id="PTHR13847">
    <property type="entry name" value="SARCOSINE DEHYDROGENASE-RELATED"/>
    <property type="match status" value="1"/>
</dbReference>
<dbReference type="PROSITE" id="PS51296">
    <property type="entry name" value="RIESKE"/>
    <property type="match status" value="1"/>
</dbReference>
<dbReference type="Pfam" id="PF01266">
    <property type="entry name" value="DAO"/>
    <property type="match status" value="1"/>
</dbReference>
<dbReference type="GO" id="GO:0005737">
    <property type="term" value="C:cytoplasm"/>
    <property type="evidence" value="ECO:0007669"/>
    <property type="project" value="TreeGrafter"/>
</dbReference>
<comment type="caution">
    <text evidence="7">The sequence shown here is derived from an EMBL/GenBank/DDBJ whole genome shotgun (WGS) entry which is preliminary data.</text>
</comment>
<keyword evidence="4" id="KW-0411">Iron-sulfur</keyword>
<dbReference type="InterPro" id="IPR006076">
    <property type="entry name" value="FAD-dep_OxRdtase"/>
</dbReference>
<keyword evidence="2" id="KW-0479">Metal-binding</keyword>
<dbReference type="Gene3D" id="3.30.9.10">
    <property type="entry name" value="D-Amino Acid Oxidase, subunit A, domain 2"/>
    <property type="match status" value="1"/>
</dbReference>
<dbReference type="InterPro" id="IPR036922">
    <property type="entry name" value="Rieske_2Fe-2S_sf"/>
</dbReference>
<dbReference type="SUPFAM" id="SSF50022">
    <property type="entry name" value="ISP domain"/>
    <property type="match status" value="1"/>
</dbReference>
<sequence>MEHRSVWLATAEVPTYDPLLHDLDVDVVVVGGGLVGLTTAVLAQRDGPRVAVLEGARIGCGTTGHTTGKVTSQHSLIYADLVRRHGEHDARRYAEANQAGVEKLAGLADELGIECELARAVAFAYTTDPRQCERIEDEVAAAKELGLPASLSSEIDLPFEVEAAVRFDDQVHFHPGKYLAGLARALVRGGGAIYENTRVSEIEESPDHRVHLTTDKGTVGADQAVVASLIPPGLVGGYFAKTRPHRSYGLAMRLNGEAPRSMAISVDAPTRSTRPWGQDGIIIVGNGHEVGDDEDTEARYRDLEDWGRSTFDVKSTDYRWSAQDYATPDQVPYVGRSALGHRVLVATGFRKWGLSNGTAAAIMLADLLADRENDWLRVFDASRIGDALAVGRLVKDNLKVGTELFGGRLNRPGPVPIDHLQPEEGGIVELDRETVGGYRDAEGALHAVKLRCSHLGCPLHWNNAEHSWDCRCHGSRFDVDGAVLNGPATGPLETRL</sequence>
<gene>
    <name evidence="7" type="ORF">F0U47_13690</name>
</gene>
<evidence type="ECO:0000313" key="8">
    <source>
        <dbReference type="Proteomes" id="UP000324351"/>
    </source>
</evidence>
<reference evidence="7 8" key="1">
    <citation type="submission" date="2019-09" db="EMBL/GenBank/DDBJ databases">
        <title>Nocardioides panacisoli sp. nov., isolated from the soil of a ginseng field.</title>
        <authorList>
            <person name="Cho C."/>
        </authorList>
    </citation>
    <scope>NUCLEOTIDE SEQUENCE [LARGE SCALE GENOMIC DNA]</scope>
    <source>
        <strain evidence="7 8">BN140041</strain>
    </source>
</reference>
<dbReference type="PANTHER" id="PTHR13847:SF274">
    <property type="entry name" value="RIESKE 2FE-2S IRON-SULFUR PROTEIN YHFW-RELATED"/>
    <property type="match status" value="1"/>
</dbReference>
<dbReference type="GO" id="GO:0051537">
    <property type="term" value="F:2 iron, 2 sulfur cluster binding"/>
    <property type="evidence" value="ECO:0007669"/>
    <property type="project" value="UniProtKB-KW"/>
</dbReference>
<keyword evidence="5" id="KW-1015">Disulfide bond</keyword>
<name>A0A5B1M122_9ACTN</name>
<dbReference type="Gene3D" id="3.50.50.60">
    <property type="entry name" value="FAD/NAD(P)-binding domain"/>
    <property type="match status" value="1"/>
</dbReference>
<evidence type="ECO:0000259" key="6">
    <source>
        <dbReference type="PROSITE" id="PS51296"/>
    </source>
</evidence>
<accession>A0A5B1M122</accession>
<dbReference type="RefSeq" id="WP_149751033.1">
    <property type="nucleotide sequence ID" value="NZ_VUJW01000008.1"/>
</dbReference>
<keyword evidence="3" id="KW-0408">Iron</keyword>
<feature type="domain" description="Rieske" evidence="6">
    <location>
        <begin position="412"/>
        <end position="496"/>
    </location>
</feature>
<organism evidence="7 8">
    <name type="scientific">Nocardioides antri</name>
    <dbReference type="NCBI Taxonomy" id="2607659"/>
    <lineage>
        <taxon>Bacteria</taxon>
        <taxon>Bacillati</taxon>
        <taxon>Actinomycetota</taxon>
        <taxon>Actinomycetes</taxon>
        <taxon>Propionibacteriales</taxon>
        <taxon>Nocardioidaceae</taxon>
        <taxon>Nocardioides</taxon>
    </lineage>
</organism>
<evidence type="ECO:0000313" key="7">
    <source>
        <dbReference type="EMBL" id="KAA1426451.1"/>
    </source>
</evidence>
<dbReference type="InterPro" id="IPR036188">
    <property type="entry name" value="FAD/NAD-bd_sf"/>
</dbReference>
<dbReference type="InterPro" id="IPR017941">
    <property type="entry name" value="Rieske_2Fe-2S"/>
</dbReference>
<dbReference type="GO" id="GO:0004497">
    <property type="term" value="F:monooxygenase activity"/>
    <property type="evidence" value="ECO:0007669"/>
    <property type="project" value="UniProtKB-ARBA"/>
</dbReference>
<dbReference type="GO" id="GO:0046872">
    <property type="term" value="F:metal ion binding"/>
    <property type="evidence" value="ECO:0007669"/>
    <property type="project" value="UniProtKB-KW"/>
</dbReference>
<evidence type="ECO:0000256" key="5">
    <source>
        <dbReference type="ARBA" id="ARBA00023157"/>
    </source>
</evidence>
<dbReference type="GO" id="GO:0016705">
    <property type="term" value="F:oxidoreductase activity, acting on paired donors, with incorporation or reduction of molecular oxygen"/>
    <property type="evidence" value="ECO:0007669"/>
    <property type="project" value="UniProtKB-ARBA"/>
</dbReference>
<dbReference type="Proteomes" id="UP000324351">
    <property type="component" value="Unassembled WGS sequence"/>
</dbReference>
<reference evidence="7 8" key="2">
    <citation type="submission" date="2019-09" db="EMBL/GenBank/DDBJ databases">
        <authorList>
            <person name="Jin C."/>
        </authorList>
    </citation>
    <scope>NUCLEOTIDE SEQUENCE [LARGE SCALE GENOMIC DNA]</scope>
    <source>
        <strain evidence="7 8">BN140041</strain>
    </source>
</reference>
<protein>
    <submittedName>
        <fullName evidence="7">FAD-dependent oxidoreductase</fullName>
    </submittedName>
</protein>
<dbReference type="EMBL" id="VUJW01000008">
    <property type="protein sequence ID" value="KAA1426451.1"/>
    <property type="molecule type" value="Genomic_DNA"/>
</dbReference>
<dbReference type="AlphaFoldDB" id="A0A5B1M122"/>
<evidence type="ECO:0000256" key="4">
    <source>
        <dbReference type="ARBA" id="ARBA00023014"/>
    </source>
</evidence>
<dbReference type="PRINTS" id="PR00162">
    <property type="entry name" value="RIESKE"/>
</dbReference>
<dbReference type="InterPro" id="IPR005805">
    <property type="entry name" value="Rieske_Fe-S_prot_C"/>
</dbReference>
<dbReference type="SUPFAM" id="SSF51905">
    <property type="entry name" value="FAD/NAD(P)-binding domain"/>
    <property type="match status" value="1"/>
</dbReference>
<evidence type="ECO:0000256" key="2">
    <source>
        <dbReference type="ARBA" id="ARBA00022723"/>
    </source>
</evidence>